<dbReference type="EMBL" id="JANHOG010001345">
    <property type="protein sequence ID" value="KAJ3538633.1"/>
    <property type="molecule type" value="Genomic_DNA"/>
</dbReference>
<comment type="caution">
    <text evidence="1">The sequence shown here is derived from an EMBL/GenBank/DDBJ whole genome shotgun (WGS) entry which is preliminary data.</text>
</comment>
<evidence type="ECO:0000313" key="1">
    <source>
        <dbReference type="EMBL" id="KAJ3538633.1"/>
    </source>
</evidence>
<reference evidence="1" key="1">
    <citation type="submission" date="2022-07" db="EMBL/GenBank/DDBJ databases">
        <title>Genome Sequence of Phlebia brevispora.</title>
        <authorList>
            <person name="Buettner E."/>
        </authorList>
    </citation>
    <scope>NUCLEOTIDE SEQUENCE</scope>
    <source>
        <strain evidence="1">MPL23</strain>
    </source>
</reference>
<organism evidence="1 2">
    <name type="scientific">Phlebia brevispora</name>
    <dbReference type="NCBI Taxonomy" id="194682"/>
    <lineage>
        <taxon>Eukaryota</taxon>
        <taxon>Fungi</taxon>
        <taxon>Dikarya</taxon>
        <taxon>Basidiomycota</taxon>
        <taxon>Agaricomycotina</taxon>
        <taxon>Agaricomycetes</taxon>
        <taxon>Polyporales</taxon>
        <taxon>Meruliaceae</taxon>
        <taxon>Phlebia</taxon>
    </lineage>
</organism>
<sequence>MRIDLSATVEILQSVWRLGKPVVCYSLHTDTETSYVVYFARSIVAPKTVILLGSRRPSFGPDHLGFGTLDGLRGKAKQQVTHRHQTSLGVPMERELVSPGGTPRTIIIFASHTPTGQTCDDIKRFLPEIYTSLG</sequence>
<name>A0ACC1SFQ1_9APHY</name>
<dbReference type="Proteomes" id="UP001148662">
    <property type="component" value="Unassembled WGS sequence"/>
</dbReference>
<proteinExistence type="predicted"/>
<gene>
    <name evidence="1" type="ORF">NM688_g6489</name>
</gene>
<accession>A0ACC1SFQ1</accession>
<evidence type="ECO:0000313" key="2">
    <source>
        <dbReference type="Proteomes" id="UP001148662"/>
    </source>
</evidence>
<keyword evidence="2" id="KW-1185">Reference proteome</keyword>
<protein>
    <submittedName>
        <fullName evidence="1">Uncharacterized protein</fullName>
    </submittedName>
</protein>